<gene>
    <name evidence="1" type="ORF">AVR91_0200365</name>
</gene>
<dbReference type="OrthoDB" id="3618484at2"/>
<organism evidence="1 2">
    <name type="scientific">Amycolatopsis keratiniphila subsp. keratiniphila</name>
    <dbReference type="NCBI Taxonomy" id="227715"/>
    <lineage>
        <taxon>Bacteria</taxon>
        <taxon>Bacillati</taxon>
        <taxon>Actinomycetota</taxon>
        <taxon>Actinomycetes</taxon>
        <taxon>Pseudonocardiales</taxon>
        <taxon>Pseudonocardiaceae</taxon>
        <taxon>Amycolatopsis</taxon>
        <taxon>Amycolatopsis japonica group</taxon>
    </lineage>
</organism>
<dbReference type="EMBL" id="LQMT02000002">
    <property type="protein sequence ID" value="ONF75010.1"/>
    <property type="molecule type" value="Genomic_DNA"/>
</dbReference>
<reference evidence="1 2" key="1">
    <citation type="submission" date="2016-12" db="EMBL/GenBank/DDBJ databases">
        <title>Amycolatopsis keratiniphila subsp. keratiniphila genome sequencing and assembly.</title>
        <authorList>
            <person name="Mayilraj S."/>
            <person name="Kaur N."/>
        </authorList>
    </citation>
    <scope>NUCLEOTIDE SEQUENCE [LARGE SCALE GENOMIC DNA]</scope>
    <source>
        <strain evidence="1 2">DSM 44409</strain>
    </source>
</reference>
<dbReference type="RefSeq" id="WP_063271704.1">
    <property type="nucleotide sequence ID" value="NZ_LQMT02000002.1"/>
</dbReference>
<protein>
    <submittedName>
        <fullName evidence="1">Uncharacterized protein</fullName>
    </submittedName>
</protein>
<name>A0A1W2M4B8_9PSEU</name>
<proteinExistence type="predicted"/>
<accession>A0A1W2M4B8</accession>
<sequence>MADVVGDLSGRTGSCPPDQVWSWLHLDYIDARKTTPADDTHGWFHGTAIADDAMHDNPWSPVVPVDASDFNY</sequence>
<dbReference type="AlphaFoldDB" id="A0A1W2M4B8"/>
<comment type="caution">
    <text evidence="1">The sequence shown here is derived from an EMBL/GenBank/DDBJ whole genome shotgun (WGS) entry which is preliminary data.</text>
</comment>
<evidence type="ECO:0000313" key="2">
    <source>
        <dbReference type="Proteomes" id="UP000076660"/>
    </source>
</evidence>
<dbReference type="Proteomes" id="UP000076660">
    <property type="component" value="Unassembled WGS sequence"/>
</dbReference>
<evidence type="ECO:0000313" key="1">
    <source>
        <dbReference type="EMBL" id="ONF75010.1"/>
    </source>
</evidence>